<evidence type="ECO:0000313" key="4">
    <source>
        <dbReference type="Proteomes" id="UP001595967"/>
    </source>
</evidence>
<reference evidence="4" key="1">
    <citation type="journal article" date="2019" name="Int. J. Syst. Evol. Microbiol.">
        <title>The Global Catalogue of Microorganisms (GCM) 10K type strain sequencing project: providing services to taxonomists for standard genome sequencing and annotation.</title>
        <authorList>
            <consortium name="The Broad Institute Genomics Platform"/>
            <consortium name="The Broad Institute Genome Sequencing Center for Infectious Disease"/>
            <person name="Wu L."/>
            <person name="Ma J."/>
        </authorList>
    </citation>
    <scope>NUCLEOTIDE SEQUENCE [LARGE SCALE GENOMIC DNA]</scope>
    <source>
        <strain evidence="4">JCM 11650</strain>
    </source>
</reference>
<sequence length="313" mass="32727">MQTHFTQGVLFALCAAALNATIGVLSKVLMNHGFTASSVALVKTVLGCLLLSALLLFLKRQPASRARWWQAAICAFLGIFVLFHFETAAYRQYAAAGVVVVLMASAAVSAIVLGRVFLQEAITANATVGAALAIVGIVVIFGADLRQGFTLQGAALAAIAGGGYGAFSVAMKRMGVSGGLHLTRQLLFFGSLYLLMPAAADGFALGTLSWLTVAALLALAALPTILGFFCTTKAIEYLKPSQVQALELTEPLFAALLAFVALHEVPRNSLYAGAVFIVAGLCFSNELIRLGRKAPAQQAATETIDSRAVCADK</sequence>
<evidence type="ECO:0000259" key="2">
    <source>
        <dbReference type="Pfam" id="PF00892"/>
    </source>
</evidence>
<feature type="transmembrane region" description="Helical" evidence="1">
    <location>
        <begin position="182"/>
        <end position="204"/>
    </location>
</feature>
<evidence type="ECO:0000256" key="1">
    <source>
        <dbReference type="SAM" id="Phobius"/>
    </source>
</evidence>
<dbReference type="InterPro" id="IPR000620">
    <property type="entry name" value="EamA_dom"/>
</dbReference>
<feature type="domain" description="EamA" evidence="2">
    <location>
        <begin position="153"/>
        <end position="284"/>
    </location>
</feature>
<feature type="transmembrane region" description="Helical" evidence="1">
    <location>
        <begin position="210"/>
        <end position="231"/>
    </location>
</feature>
<feature type="transmembrane region" description="Helical" evidence="1">
    <location>
        <begin position="149"/>
        <end position="170"/>
    </location>
</feature>
<dbReference type="SUPFAM" id="SSF103481">
    <property type="entry name" value="Multidrug resistance efflux transporter EmrE"/>
    <property type="match status" value="2"/>
</dbReference>
<dbReference type="Pfam" id="PF00892">
    <property type="entry name" value="EamA"/>
    <property type="match status" value="2"/>
</dbReference>
<feature type="transmembrane region" description="Helical" evidence="1">
    <location>
        <begin position="121"/>
        <end position="143"/>
    </location>
</feature>
<dbReference type="RefSeq" id="WP_377724712.1">
    <property type="nucleotide sequence ID" value="NZ_JBHSEW010000004.1"/>
</dbReference>
<comment type="caution">
    <text evidence="3">The sequence shown here is derived from an EMBL/GenBank/DDBJ whole genome shotgun (WGS) entry which is preliminary data.</text>
</comment>
<keyword evidence="4" id="KW-1185">Reference proteome</keyword>
<feature type="transmembrane region" description="Helical" evidence="1">
    <location>
        <begin position="68"/>
        <end position="87"/>
    </location>
</feature>
<feature type="domain" description="EamA" evidence="2">
    <location>
        <begin position="8"/>
        <end position="141"/>
    </location>
</feature>
<keyword evidence="1" id="KW-1133">Transmembrane helix</keyword>
<gene>
    <name evidence="3" type="ORF">ACFO3A_05555</name>
</gene>
<proteinExistence type="predicted"/>
<accession>A0ABV9GUG1</accession>
<evidence type="ECO:0000313" key="3">
    <source>
        <dbReference type="EMBL" id="MFC4621677.1"/>
    </source>
</evidence>
<protein>
    <submittedName>
        <fullName evidence="3">DMT family transporter</fullName>
    </submittedName>
</protein>
<feature type="transmembrane region" description="Helical" evidence="1">
    <location>
        <begin position="93"/>
        <end position="114"/>
    </location>
</feature>
<dbReference type="EMBL" id="JBHSEW010000004">
    <property type="protein sequence ID" value="MFC4621677.1"/>
    <property type="molecule type" value="Genomic_DNA"/>
</dbReference>
<name>A0ABV9GUG1_9BURK</name>
<organism evidence="3 4">
    <name type="scientific">Comamonas nitrativorans</name>
    <dbReference type="NCBI Taxonomy" id="108437"/>
    <lineage>
        <taxon>Bacteria</taxon>
        <taxon>Pseudomonadati</taxon>
        <taxon>Pseudomonadota</taxon>
        <taxon>Betaproteobacteria</taxon>
        <taxon>Burkholderiales</taxon>
        <taxon>Comamonadaceae</taxon>
        <taxon>Comamonas</taxon>
    </lineage>
</organism>
<dbReference type="PANTHER" id="PTHR22911">
    <property type="entry name" value="ACYL-MALONYL CONDENSING ENZYME-RELATED"/>
    <property type="match status" value="1"/>
</dbReference>
<dbReference type="InterPro" id="IPR037185">
    <property type="entry name" value="EmrE-like"/>
</dbReference>
<feature type="transmembrane region" description="Helical" evidence="1">
    <location>
        <begin position="36"/>
        <end position="56"/>
    </location>
</feature>
<keyword evidence="1" id="KW-0472">Membrane</keyword>
<keyword evidence="1" id="KW-0812">Transmembrane</keyword>
<dbReference type="Proteomes" id="UP001595967">
    <property type="component" value="Unassembled WGS sequence"/>
</dbReference>